<feature type="transmembrane region" description="Helical" evidence="1">
    <location>
        <begin position="12"/>
        <end position="34"/>
    </location>
</feature>
<protein>
    <submittedName>
        <fullName evidence="2">Uncharacterized protein</fullName>
    </submittedName>
</protein>
<sequence length="337" mass="38427">MTSVRTRAVFRWLGANAEALIALVMAVIVGILGITGSVSAAVVNSAILATLAALALSVLRNRWDFGAEPDARARLRSAQQSLDELPRHIGRLSQIDEMVTDFRATLDEESAIRILRGNEITQSLTEARVDAREWIFRGGTATFVRAVVLPECIQRARRARRSLNVRLEILDPRSLTLCDRYANFFRHGMSDPNEDEQTWTGEGTQLELYATIFSACWWKQNYPPLRIEVALSSTVTLFRWDMTQNCLFITERGPRFPAMMIREGRFYYDYWRNELDEHFDQSHKVPLGDAPRLSEDPTPAETRELFTRLDLDLPDHVTDDDVKLIIRQAINAQNPYA</sequence>
<evidence type="ECO:0000313" key="3">
    <source>
        <dbReference type="Proteomes" id="UP000502665"/>
    </source>
</evidence>
<reference evidence="2" key="1">
    <citation type="submission" date="2020-03" db="EMBL/GenBank/DDBJ databases">
        <title>Molecular networking-based the target discovery of potent antiproliferative macrolactams: 5/6/7/16 polycyclic ansamycins and glycosylated trienomycin from Streptomyces cacaoi subsp. asoensis.</title>
        <authorList>
            <person name="Liu L.-L."/>
        </authorList>
    </citation>
    <scope>NUCLEOTIDE SEQUENCE [LARGE SCALE GENOMIC DNA]</scope>
    <source>
        <strain evidence="2">H2S5</strain>
    </source>
</reference>
<dbReference type="AlphaFoldDB" id="A0A6M4WXV1"/>
<evidence type="ECO:0000313" key="2">
    <source>
        <dbReference type="EMBL" id="QJT04441.1"/>
    </source>
</evidence>
<keyword evidence="1" id="KW-0812">Transmembrane</keyword>
<evidence type="ECO:0000256" key="1">
    <source>
        <dbReference type="SAM" id="Phobius"/>
    </source>
</evidence>
<dbReference type="Proteomes" id="UP000502665">
    <property type="component" value="Chromosome"/>
</dbReference>
<keyword evidence="1" id="KW-1133">Transmembrane helix</keyword>
<gene>
    <name evidence="2" type="ORF">G9272_32530</name>
</gene>
<organism evidence="2 3">
    <name type="scientific">Streptomyces asoensis</name>
    <dbReference type="NCBI Taxonomy" id="249586"/>
    <lineage>
        <taxon>Bacteria</taxon>
        <taxon>Bacillati</taxon>
        <taxon>Actinomycetota</taxon>
        <taxon>Actinomycetes</taxon>
        <taxon>Kitasatosporales</taxon>
        <taxon>Streptomycetaceae</taxon>
        <taxon>Streptomyces</taxon>
    </lineage>
</organism>
<keyword evidence="3" id="KW-1185">Reference proteome</keyword>
<dbReference type="EMBL" id="CP049838">
    <property type="protein sequence ID" value="QJT04441.1"/>
    <property type="molecule type" value="Genomic_DNA"/>
</dbReference>
<dbReference type="RefSeq" id="WP_171399781.1">
    <property type="nucleotide sequence ID" value="NZ_CP049838.1"/>
</dbReference>
<feature type="transmembrane region" description="Helical" evidence="1">
    <location>
        <begin position="40"/>
        <end position="59"/>
    </location>
</feature>
<accession>A0A6M4WXV1</accession>
<proteinExistence type="predicted"/>
<name>A0A6M4WXV1_9ACTN</name>
<keyword evidence="1" id="KW-0472">Membrane</keyword>